<dbReference type="InterPro" id="IPR005565">
    <property type="entry name" value="Hemolysn_activator_HlyB_C"/>
</dbReference>
<comment type="similarity">
    <text evidence="2">Belongs to the TPS (TC 1.B.20) family.</text>
</comment>
<dbReference type="GO" id="GO:0046819">
    <property type="term" value="P:protein secretion by the type V secretion system"/>
    <property type="evidence" value="ECO:0007669"/>
    <property type="project" value="TreeGrafter"/>
</dbReference>
<keyword evidence="6" id="KW-0653">Protein transport</keyword>
<dbReference type="Pfam" id="PF08479">
    <property type="entry name" value="POTRA_2"/>
    <property type="match status" value="1"/>
</dbReference>
<dbReference type="Proteomes" id="UP000500857">
    <property type="component" value="Chromosome"/>
</dbReference>
<dbReference type="GO" id="GO:0098046">
    <property type="term" value="C:type V protein secretion system complex"/>
    <property type="evidence" value="ECO:0007669"/>
    <property type="project" value="TreeGrafter"/>
</dbReference>
<keyword evidence="3" id="KW-0813">Transport</keyword>
<dbReference type="RefSeq" id="WP_168567550.1">
    <property type="nucleotide sequence ID" value="NZ_CP051167.1"/>
</dbReference>
<dbReference type="InterPro" id="IPR013686">
    <property type="entry name" value="Polypept-transport_assoc_ShlB"/>
</dbReference>
<comment type="subcellular location">
    <subcellularLocation>
        <location evidence="1">Cell outer membrane</location>
    </subcellularLocation>
</comment>
<dbReference type="KEGG" id="oxy:HCG48_01360"/>
<dbReference type="Gene3D" id="3.10.20.310">
    <property type="entry name" value="membrane protein fhac"/>
    <property type="match status" value="1"/>
</dbReference>
<dbReference type="PANTHER" id="PTHR34597">
    <property type="entry name" value="SLR1661 PROTEIN"/>
    <property type="match status" value="1"/>
</dbReference>
<evidence type="ECO:0000313" key="11">
    <source>
        <dbReference type="EMBL" id="QIZ69393.1"/>
    </source>
</evidence>
<dbReference type="Gene3D" id="2.40.160.50">
    <property type="entry name" value="membrane protein fhac: a member of the omp85/tpsb transporter family"/>
    <property type="match status" value="1"/>
</dbReference>
<sequence length="604" mass="66403">MSSLVRTIADSPVVSGWNGRIRLGAIALTCAIVPFWGAANAAALSSPFPAPSHRGELEISGNLAQTPPPEPPTQQPIEPLPEAEPTTPEEEEPVLEPPTPEGEPPESGIQIEIREVRVSGSTVLEASEIDEIAASVEGRSVTLEELREVADRITQLYLDRGYITSRAILADQTIEDGVVEITIVEGSLEKIEVEGNNRVRESYIRSRVALGATQPLNTARLEDRLRLLRIDPLFENIEASLRAGSELGKSILTVRVQEASPWSGGFSVDNYSPPSVGSERLGANLRFRNLTGFGDEISATSYLGLGDSQSFDFSYRIPVNAMNGTIALRVAPNQNGIVQEPFDEFNIEGESDLYEVSFRQPFVRSPRQEFALSLGFTHQESQTFVDGEPFPFGTGPDEDGISRTSVVKFGLDYLRRDVSGAWSVRSLFNLGTGMFDATTNDDPIPDGRFFSWIGQVQRVQRLGSAQLLILQGDVQLSPDPLLSSQQFVIGGGQSLRGYRQNVRSGDNGFRFSVENRIAIARDASGIPIFQVAPFFDVGTVWNHDDNPNRLPRETFLAGVGVGVLWQLFPGFNLRLDYARPIFEIDDKGENAQDEGFYFNVNYQF</sequence>
<organism evidence="11 12">
    <name type="scientific">Oxynema aestuarii AP17</name>
    <dbReference type="NCBI Taxonomy" id="2064643"/>
    <lineage>
        <taxon>Bacteria</taxon>
        <taxon>Bacillati</taxon>
        <taxon>Cyanobacteriota</taxon>
        <taxon>Cyanophyceae</taxon>
        <taxon>Oscillatoriophycideae</taxon>
        <taxon>Oscillatoriales</taxon>
        <taxon>Oscillatoriaceae</taxon>
        <taxon>Oxynema</taxon>
        <taxon>Oxynema aestuarii</taxon>
    </lineage>
</organism>
<keyword evidence="8" id="KW-0998">Cell outer membrane</keyword>
<evidence type="ECO:0000256" key="5">
    <source>
        <dbReference type="ARBA" id="ARBA00022692"/>
    </source>
</evidence>
<dbReference type="EMBL" id="CP051167">
    <property type="protein sequence ID" value="QIZ69393.1"/>
    <property type="molecule type" value="Genomic_DNA"/>
</dbReference>
<evidence type="ECO:0000256" key="9">
    <source>
        <dbReference type="SAM" id="MobiDB-lite"/>
    </source>
</evidence>
<dbReference type="GO" id="GO:0009279">
    <property type="term" value="C:cell outer membrane"/>
    <property type="evidence" value="ECO:0007669"/>
    <property type="project" value="UniProtKB-SubCell"/>
</dbReference>
<feature type="domain" description="POTRA" evidence="10">
    <location>
        <begin position="111"/>
        <end position="186"/>
    </location>
</feature>
<dbReference type="AlphaFoldDB" id="A0A6H1TUF8"/>
<name>A0A6H1TUF8_9CYAN</name>
<evidence type="ECO:0000256" key="2">
    <source>
        <dbReference type="ARBA" id="ARBA00009055"/>
    </source>
</evidence>
<evidence type="ECO:0000259" key="10">
    <source>
        <dbReference type="PROSITE" id="PS51779"/>
    </source>
</evidence>
<evidence type="ECO:0000256" key="8">
    <source>
        <dbReference type="ARBA" id="ARBA00023237"/>
    </source>
</evidence>
<dbReference type="PANTHER" id="PTHR34597:SF1">
    <property type="entry name" value="HEME_HEMOPEXIN TRANSPORTER PROTEIN HUXB"/>
    <property type="match status" value="1"/>
</dbReference>
<gene>
    <name evidence="11" type="ORF">HCG48_01360</name>
</gene>
<dbReference type="InterPro" id="IPR051544">
    <property type="entry name" value="TPS_OM_transporter"/>
</dbReference>
<keyword evidence="5" id="KW-0812">Transmembrane</keyword>
<evidence type="ECO:0000256" key="6">
    <source>
        <dbReference type="ARBA" id="ARBA00022927"/>
    </source>
</evidence>
<evidence type="ECO:0000313" key="12">
    <source>
        <dbReference type="Proteomes" id="UP000500857"/>
    </source>
</evidence>
<proteinExistence type="inferred from homology"/>
<reference evidence="11 12" key="1">
    <citation type="submission" date="2020-04" db="EMBL/GenBank/DDBJ databases">
        <authorList>
            <person name="Basu S."/>
            <person name="Maruthanayagam V."/>
            <person name="Chakraborty S."/>
            <person name="Pramanik A."/>
            <person name="Mukherjee J."/>
            <person name="Brink B."/>
        </authorList>
    </citation>
    <scope>NUCLEOTIDE SEQUENCE [LARGE SCALE GENOMIC DNA]</scope>
    <source>
        <strain evidence="11 12">AP17</strain>
    </source>
</reference>
<dbReference type="Pfam" id="PF03865">
    <property type="entry name" value="ShlB"/>
    <property type="match status" value="1"/>
</dbReference>
<keyword evidence="7" id="KW-0472">Membrane</keyword>
<dbReference type="InterPro" id="IPR034746">
    <property type="entry name" value="POTRA"/>
</dbReference>
<accession>A0A6H1TUF8</accession>
<dbReference type="GO" id="GO:0008320">
    <property type="term" value="F:protein transmembrane transporter activity"/>
    <property type="evidence" value="ECO:0007669"/>
    <property type="project" value="TreeGrafter"/>
</dbReference>
<keyword evidence="12" id="KW-1185">Reference proteome</keyword>
<keyword evidence="4" id="KW-1134">Transmembrane beta strand</keyword>
<feature type="region of interest" description="Disordered" evidence="9">
    <location>
        <begin position="53"/>
        <end position="109"/>
    </location>
</feature>
<evidence type="ECO:0000256" key="3">
    <source>
        <dbReference type="ARBA" id="ARBA00022448"/>
    </source>
</evidence>
<evidence type="ECO:0000256" key="1">
    <source>
        <dbReference type="ARBA" id="ARBA00004442"/>
    </source>
</evidence>
<protein>
    <submittedName>
        <fullName evidence="11">ShlB/FhaC/HecB family hemolysin secretion/activation protein</fullName>
    </submittedName>
</protein>
<evidence type="ECO:0000256" key="4">
    <source>
        <dbReference type="ARBA" id="ARBA00022452"/>
    </source>
</evidence>
<dbReference type="PROSITE" id="PS51779">
    <property type="entry name" value="POTRA"/>
    <property type="match status" value="1"/>
</dbReference>
<evidence type="ECO:0000256" key="7">
    <source>
        <dbReference type="ARBA" id="ARBA00023136"/>
    </source>
</evidence>